<evidence type="ECO:0000256" key="6">
    <source>
        <dbReference type="ARBA" id="ARBA00015655"/>
    </source>
</evidence>
<dbReference type="Gene3D" id="3.40.50.720">
    <property type="entry name" value="NAD(P)-binding Rossmann-like Domain"/>
    <property type="match status" value="1"/>
</dbReference>
<feature type="domain" description="Mur ligase C-terminal" evidence="19">
    <location>
        <begin position="311"/>
        <end position="425"/>
    </location>
</feature>
<feature type="domain" description="Mur ligase central" evidence="20">
    <location>
        <begin position="111"/>
        <end position="289"/>
    </location>
</feature>
<evidence type="ECO:0000256" key="3">
    <source>
        <dbReference type="ARBA" id="ARBA00004752"/>
    </source>
</evidence>
<evidence type="ECO:0000256" key="18">
    <source>
        <dbReference type="RuleBase" id="RU003664"/>
    </source>
</evidence>
<dbReference type="InterPro" id="IPR036615">
    <property type="entry name" value="Mur_ligase_C_dom_sf"/>
</dbReference>
<evidence type="ECO:0000256" key="7">
    <source>
        <dbReference type="ARBA" id="ARBA00022490"/>
    </source>
</evidence>
<evidence type="ECO:0000256" key="17">
    <source>
        <dbReference type="HAMAP-Rule" id="MF_00639"/>
    </source>
</evidence>
<dbReference type="EC" id="6.3.2.9" evidence="5 17"/>
<evidence type="ECO:0000256" key="2">
    <source>
        <dbReference type="ARBA" id="ARBA00004496"/>
    </source>
</evidence>
<evidence type="ECO:0000313" key="22">
    <source>
        <dbReference type="Proteomes" id="UP000767854"/>
    </source>
</evidence>
<comment type="catalytic activity">
    <reaction evidence="16 17 18">
        <text>UDP-N-acetyl-alpha-D-muramoyl-L-alanine + D-glutamate + ATP = UDP-N-acetyl-alpha-D-muramoyl-L-alanyl-D-glutamate + ADP + phosphate + H(+)</text>
        <dbReference type="Rhea" id="RHEA:16429"/>
        <dbReference type="ChEBI" id="CHEBI:15378"/>
        <dbReference type="ChEBI" id="CHEBI:29986"/>
        <dbReference type="ChEBI" id="CHEBI:30616"/>
        <dbReference type="ChEBI" id="CHEBI:43474"/>
        <dbReference type="ChEBI" id="CHEBI:83898"/>
        <dbReference type="ChEBI" id="CHEBI:83900"/>
        <dbReference type="ChEBI" id="CHEBI:456216"/>
        <dbReference type="EC" id="6.3.2.9"/>
    </reaction>
</comment>
<evidence type="ECO:0000256" key="9">
    <source>
        <dbReference type="ARBA" id="ARBA00022741"/>
    </source>
</evidence>
<comment type="pathway">
    <text evidence="3 17 18">Cell wall biogenesis; peptidoglycan biosynthesis.</text>
</comment>
<dbReference type="EMBL" id="JAFBDT010000001">
    <property type="protein sequence ID" value="MBM7560498.1"/>
    <property type="molecule type" value="Genomic_DNA"/>
</dbReference>
<dbReference type="Pfam" id="PF02875">
    <property type="entry name" value="Mur_ligase_C"/>
    <property type="match status" value="1"/>
</dbReference>
<dbReference type="HAMAP" id="MF_00639">
    <property type="entry name" value="MurD"/>
    <property type="match status" value="1"/>
</dbReference>
<keyword evidence="17 18" id="KW-0131">Cell cycle</keyword>
<dbReference type="SUPFAM" id="SSF51984">
    <property type="entry name" value="MurCD N-terminal domain"/>
    <property type="match status" value="1"/>
</dbReference>
<dbReference type="RefSeq" id="WP_204660984.1">
    <property type="nucleotide sequence ID" value="NZ_JAFBDT010000001.1"/>
</dbReference>
<evidence type="ECO:0000256" key="5">
    <source>
        <dbReference type="ARBA" id="ARBA00012212"/>
    </source>
</evidence>
<evidence type="ECO:0000313" key="21">
    <source>
        <dbReference type="EMBL" id="MBM7560498.1"/>
    </source>
</evidence>
<dbReference type="InterPro" id="IPR036565">
    <property type="entry name" value="Mur-like_cat_sf"/>
</dbReference>
<keyword evidence="13 17" id="KW-0961">Cell wall biogenesis/degradation</keyword>
<keyword evidence="8 17" id="KW-0436">Ligase</keyword>
<evidence type="ECO:0000256" key="4">
    <source>
        <dbReference type="ARBA" id="ARBA00010416"/>
    </source>
</evidence>
<keyword evidence="17 18" id="KW-0132">Cell division</keyword>
<evidence type="ECO:0000259" key="20">
    <source>
        <dbReference type="Pfam" id="PF08245"/>
    </source>
</evidence>
<evidence type="ECO:0000259" key="19">
    <source>
        <dbReference type="Pfam" id="PF02875"/>
    </source>
</evidence>
<comment type="subcellular location">
    <subcellularLocation>
        <location evidence="2 17 18">Cytoplasm</location>
    </subcellularLocation>
</comment>
<comment type="similarity">
    <text evidence="4 17">Belongs to the MurCDEF family.</text>
</comment>
<accession>A0ABS2MM68</accession>
<dbReference type="GO" id="GO:0008764">
    <property type="term" value="F:UDP-N-acetylmuramoylalanine-D-glutamate ligase activity"/>
    <property type="evidence" value="ECO:0007669"/>
    <property type="project" value="UniProtKB-EC"/>
</dbReference>
<keyword evidence="7 17" id="KW-0963">Cytoplasm</keyword>
<dbReference type="Pfam" id="PF08245">
    <property type="entry name" value="Mur_ligase_M"/>
    <property type="match status" value="1"/>
</dbReference>
<keyword evidence="12 17" id="KW-0573">Peptidoglycan synthesis</keyword>
<evidence type="ECO:0000256" key="14">
    <source>
        <dbReference type="ARBA" id="ARBA00030398"/>
    </source>
</evidence>
<evidence type="ECO:0000256" key="15">
    <source>
        <dbReference type="ARBA" id="ARBA00032324"/>
    </source>
</evidence>
<reference evidence="21 22" key="1">
    <citation type="submission" date="2021-01" db="EMBL/GenBank/DDBJ databases">
        <title>Genomic Encyclopedia of Type Strains, Phase IV (KMG-IV): sequencing the most valuable type-strain genomes for metagenomic binning, comparative biology and taxonomic classification.</title>
        <authorList>
            <person name="Goeker M."/>
        </authorList>
    </citation>
    <scope>NUCLEOTIDE SEQUENCE [LARGE SCALE GENOMIC DNA]</scope>
    <source>
        <strain evidence="21 22">DSM 24436</strain>
    </source>
</reference>
<gene>
    <name evidence="17" type="primary">murD</name>
    <name evidence="21" type="ORF">JOC49_000007</name>
</gene>
<dbReference type="Gene3D" id="3.40.1190.10">
    <property type="entry name" value="Mur-like, catalytic domain"/>
    <property type="match status" value="1"/>
</dbReference>
<evidence type="ECO:0000256" key="13">
    <source>
        <dbReference type="ARBA" id="ARBA00023316"/>
    </source>
</evidence>
<dbReference type="Gene3D" id="3.90.190.20">
    <property type="entry name" value="Mur ligase, C-terminal domain"/>
    <property type="match status" value="1"/>
</dbReference>
<keyword evidence="22" id="KW-1185">Reference proteome</keyword>
<evidence type="ECO:0000256" key="11">
    <source>
        <dbReference type="ARBA" id="ARBA00022960"/>
    </source>
</evidence>
<dbReference type="SUPFAM" id="SSF53623">
    <property type="entry name" value="MurD-like peptide ligases, catalytic domain"/>
    <property type="match status" value="1"/>
</dbReference>
<evidence type="ECO:0000256" key="16">
    <source>
        <dbReference type="ARBA" id="ARBA00047632"/>
    </source>
</evidence>
<evidence type="ECO:0000256" key="12">
    <source>
        <dbReference type="ARBA" id="ARBA00022984"/>
    </source>
</evidence>
<keyword evidence="9 17" id="KW-0547">Nucleotide-binding</keyword>
<proteinExistence type="inferred from homology"/>
<dbReference type="InterPro" id="IPR004101">
    <property type="entry name" value="Mur_ligase_C"/>
</dbReference>
<name>A0ABS2MM68_9FIRM</name>
<evidence type="ECO:0000256" key="1">
    <source>
        <dbReference type="ARBA" id="ARBA00002734"/>
    </source>
</evidence>
<dbReference type="Proteomes" id="UP000767854">
    <property type="component" value="Unassembled WGS sequence"/>
</dbReference>
<dbReference type="SUPFAM" id="SSF53244">
    <property type="entry name" value="MurD-like peptide ligases, peptide-binding domain"/>
    <property type="match status" value="1"/>
</dbReference>
<dbReference type="Pfam" id="PF21799">
    <property type="entry name" value="MurD-like_N"/>
    <property type="match status" value="1"/>
</dbReference>
<keyword evidence="10 17" id="KW-0067">ATP-binding</keyword>
<dbReference type="InterPro" id="IPR005762">
    <property type="entry name" value="MurD"/>
</dbReference>
<protein>
    <recommendedName>
        <fullName evidence="6 17">UDP-N-acetylmuramoylalanine--D-glutamate ligase</fullName>
        <ecNumber evidence="5 17">6.3.2.9</ecNumber>
    </recommendedName>
    <alternativeName>
        <fullName evidence="15 17">D-glutamic acid-adding enzyme</fullName>
    </alternativeName>
    <alternativeName>
        <fullName evidence="14 17">UDP-N-acetylmuramoyl-L-alanyl-D-glutamate synthetase</fullName>
    </alternativeName>
</protein>
<comment type="caution">
    <text evidence="21">The sequence shown here is derived from an EMBL/GenBank/DDBJ whole genome shotgun (WGS) entry which is preliminary data.</text>
</comment>
<dbReference type="PANTHER" id="PTHR43692:SF1">
    <property type="entry name" value="UDP-N-ACETYLMURAMOYLALANINE--D-GLUTAMATE LIGASE"/>
    <property type="match status" value="1"/>
</dbReference>
<feature type="binding site" evidence="17">
    <location>
        <begin position="113"/>
        <end position="119"/>
    </location>
    <ligand>
        <name>ATP</name>
        <dbReference type="ChEBI" id="CHEBI:30616"/>
    </ligand>
</feature>
<comment type="function">
    <text evidence="1 17 18">Cell wall formation. Catalyzes the addition of glutamate to the nucleotide precursor UDP-N-acetylmuramoyl-L-alanine (UMA).</text>
</comment>
<sequence>MFKEKNVLVLGLARSGLASARALYKAGAFVTVTDQKDAKALEKWVTQVKPYVQELVLGGHPDEIAKFDYAVISPGIPVDSPYVKKLTSSGVHLIGEIELAYLVTDATFVGITGTNGKTTTTALLGEIFKTANRKHHVVGNIGIPAVEMAQDADPDSVLVTEVSSFQLETIEKWSCRVGALLNITPDHLNRHKTMENYTAAKMRVFENQLSSDWAVLNYDDPSVMAQSPKIQSQIAVFSRTPHAQIGSFIESGVFKIRLNNGVTSVCEVADMRIFGSHNESNALAAMLMASLCGIEVQDIKKALETFPGVAHRIEYVDSIEGRTFYNDSKATNPDAAICAIHAMKTPTVLIAGGMDKGSLFDEMIQTARGRVKTIVVYGETKTLIEEAATRNEFNSIHRVDTLDQAVSKAFAESEYGDAILLSPACASWDMYDDFEQRGNHFKSLVKTLKKVGGKR</sequence>
<dbReference type="InterPro" id="IPR013221">
    <property type="entry name" value="Mur_ligase_cen"/>
</dbReference>
<evidence type="ECO:0000256" key="8">
    <source>
        <dbReference type="ARBA" id="ARBA00022598"/>
    </source>
</evidence>
<organism evidence="21 22">
    <name type="scientific">Fusibacter tunisiensis</name>
    <dbReference type="NCBI Taxonomy" id="1008308"/>
    <lineage>
        <taxon>Bacteria</taxon>
        <taxon>Bacillati</taxon>
        <taxon>Bacillota</taxon>
        <taxon>Clostridia</taxon>
        <taxon>Eubacteriales</taxon>
        <taxon>Eubacteriales Family XII. Incertae Sedis</taxon>
        <taxon>Fusibacter</taxon>
    </lineage>
</organism>
<dbReference type="NCBIfam" id="TIGR01087">
    <property type="entry name" value="murD"/>
    <property type="match status" value="1"/>
</dbReference>
<dbReference type="PANTHER" id="PTHR43692">
    <property type="entry name" value="UDP-N-ACETYLMURAMOYLALANINE--D-GLUTAMATE LIGASE"/>
    <property type="match status" value="1"/>
</dbReference>
<keyword evidence="11 17" id="KW-0133">Cell shape</keyword>
<evidence type="ECO:0000256" key="10">
    <source>
        <dbReference type="ARBA" id="ARBA00022840"/>
    </source>
</evidence>